<dbReference type="EMBL" id="CACVKT020004356">
    <property type="protein sequence ID" value="CAC5389649.1"/>
    <property type="molecule type" value="Genomic_DNA"/>
</dbReference>
<accession>A0A6J8C3J2</accession>
<dbReference type="Pfam" id="PF20700">
    <property type="entry name" value="Mutator"/>
    <property type="match status" value="1"/>
</dbReference>
<name>A0A6J8C3J2_MYTCO</name>
<proteinExistence type="predicted"/>
<evidence type="ECO:0000259" key="2">
    <source>
        <dbReference type="Pfam" id="PF20700"/>
    </source>
</evidence>
<keyword evidence="4" id="KW-1185">Reference proteome</keyword>
<protein>
    <recommendedName>
        <fullName evidence="2">Mutator-like transposase domain-containing protein</fullName>
    </recommendedName>
</protein>
<feature type="domain" description="Mutator-like transposase" evidence="2">
    <location>
        <begin position="107"/>
        <end position="312"/>
    </location>
</feature>
<dbReference type="Proteomes" id="UP000507470">
    <property type="component" value="Unassembled WGS sequence"/>
</dbReference>
<sequence>MFPKGCCPLNKGLIELQRGRVAPGYKFQHNRTPWNKVPVLQLSTSSDPEENHAPAVEMNVEQNAILDESPFTSSTSPADNDSKKTRSQLLVPSADLKTEEEWCSVSGMRFVDHKEMMKMLNTVINVHTKKFRHSKNPEILAHRQEKWGVCWKYTLRWKYCTDMSPVMKLYKEIVTNKPGTNPGAPNVAVAAAIQDCPMGNTKLQELLARMNFPPPSRTSVTMQRMTHNVGKELVQLNNRDMAEQLEIVKAKNQKRGLAENEINVIVDRRYNSQTITSRKKPGLNASQGFALVIGTTTEKKYIIASFAQNQMC</sequence>
<dbReference type="OrthoDB" id="10367365at2759"/>
<reference evidence="3 4" key="1">
    <citation type="submission" date="2020-06" db="EMBL/GenBank/DDBJ databases">
        <authorList>
            <person name="Li R."/>
            <person name="Bekaert M."/>
        </authorList>
    </citation>
    <scope>NUCLEOTIDE SEQUENCE [LARGE SCALE GENOMIC DNA]</scope>
    <source>
        <strain evidence="4">wild</strain>
    </source>
</reference>
<evidence type="ECO:0000313" key="4">
    <source>
        <dbReference type="Proteomes" id="UP000507470"/>
    </source>
</evidence>
<evidence type="ECO:0000256" key="1">
    <source>
        <dbReference type="SAM" id="MobiDB-lite"/>
    </source>
</evidence>
<feature type="compositionally biased region" description="Polar residues" evidence="1">
    <location>
        <begin position="70"/>
        <end position="79"/>
    </location>
</feature>
<feature type="region of interest" description="Disordered" evidence="1">
    <location>
        <begin position="69"/>
        <end position="91"/>
    </location>
</feature>
<gene>
    <name evidence="3" type="ORF">MCOR_24796</name>
</gene>
<evidence type="ECO:0000313" key="3">
    <source>
        <dbReference type="EMBL" id="CAC5389649.1"/>
    </source>
</evidence>
<dbReference type="InterPro" id="IPR049012">
    <property type="entry name" value="Mutator_transp_dom"/>
</dbReference>
<organism evidence="3 4">
    <name type="scientific">Mytilus coruscus</name>
    <name type="common">Sea mussel</name>
    <dbReference type="NCBI Taxonomy" id="42192"/>
    <lineage>
        <taxon>Eukaryota</taxon>
        <taxon>Metazoa</taxon>
        <taxon>Spiralia</taxon>
        <taxon>Lophotrochozoa</taxon>
        <taxon>Mollusca</taxon>
        <taxon>Bivalvia</taxon>
        <taxon>Autobranchia</taxon>
        <taxon>Pteriomorphia</taxon>
        <taxon>Mytilida</taxon>
        <taxon>Mytiloidea</taxon>
        <taxon>Mytilidae</taxon>
        <taxon>Mytilinae</taxon>
        <taxon>Mytilus</taxon>
    </lineage>
</organism>
<dbReference type="AlphaFoldDB" id="A0A6J8C3J2"/>